<proteinExistence type="predicted"/>
<dbReference type="InParanoid" id="A0A1E7EL76"/>
<dbReference type="AlphaFoldDB" id="A0A1E7EL76"/>
<protein>
    <submittedName>
        <fullName evidence="1">Uncharacterized protein</fullName>
    </submittedName>
</protein>
<name>A0A1E7EL76_9STRA</name>
<reference evidence="1 2" key="1">
    <citation type="submission" date="2016-09" db="EMBL/GenBank/DDBJ databases">
        <title>Extensive genetic diversity and differential bi-allelic expression allows diatom success in the polar Southern Ocean.</title>
        <authorList>
            <consortium name="DOE Joint Genome Institute"/>
            <person name="Mock T."/>
            <person name="Otillar R.P."/>
            <person name="Strauss J."/>
            <person name="Dupont C."/>
            <person name="Frickenhaus S."/>
            <person name="Maumus F."/>
            <person name="Mcmullan M."/>
            <person name="Sanges R."/>
            <person name="Schmutz J."/>
            <person name="Toseland A."/>
            <person name="Valas R."/>
            <person name="Veluchamy A."/>
            <person name="Ward B.J."/>
            <person name="Allen A."/>
            <person name="Barry K."/>
            <person name="Falciatore A."/>
            <person name="Ferrante M."/>
            <person name="Fortunato A.E."/>
            <person name="Gloeckner G."/>
            <person name="Gruber A."/>
            <person name="Hipkin R."/>
            <person name="Janech M."/>
            <person name="Kroth P."/>
            <person name="Leese F."/>
            <person name="Lindquist E."/>
            <person name="Lyon B.R."/>
            <person name="Martin J."/>
            <person name="Mayer C."/>
            <person name="Parker M."/>
            <person name="Quesneville H."/>
            <person name="Raymond J."/>
            <person name="Uhlig C."/>
            <person name="Valentin K.U."/>
            <person name="Worden A.Z."/>
            <person name="Armbrust E.V."/>
            <person name="Bowler C."/>
            <person name="Green B."/>
            <person name="Moulton V."/>
            <person name="Van Oosterhout C."/>
            <person name="Grigoriev I."/>
        </authorList>
    </citation>
    <scope>NUCLEOTIDE SEQUENCE [LARGE SCALE GENOMIC DNA]</scope>
    <source>
        <strain evidence="1 2">CCMP1102</strain>
    </source>
</reference>
<dbReference type="Proteomes" id="UP000095751">
    <property type="component" value="Unassembled WGS sequence"/>
</dbReference>
<organism evidence="1 2">
    <name type="scientific">Fragilariopsis cylindrus CCMP1102</name>
    <dbReference type="NCBI Taxonomy" id="635003"/>
    <lineage>
        <taxon>Eukaryota</taxon>
        <taxon>Sar</taxon>
        <taxon>Stramenopiles</taxon>
        <taxon>Ochrophyta</taxon>
        <taxon>Bacillariophyta</taxon>
        <taxon>Bacillariophyceae</taxon>
        <taxon>Bacillariophycidae</taxon>
        <taxon>Bacillariales</taxon>
        <taxon>Bacillariaceae</taxon>
        <taxon>Fragilariopsis</taxon>
    </lineage>
</organism>
<evidence type="ECO:0000313" key="1">
    <source>
        <dbReference type="EMBL" id="OEU06634.1"/>
    </source>
</evidence>
<dbReference type="EMBL" id="KV784405">
    <property type="protein sequence ID" value="OEU06634.1"/>
    <property type="molecule type" value="Genomic_DNA"/>
</dbReference>
<dbReference type="KEGG" id="fcy:FRACYDRAFT_254185"/>
<sequence length="353" mass="37062">MRLSTAVNSILLAHASCYVPSVLCKKGRMGYDTATATATMVDDNGSNNNDERMLFASLLPTDYKYRRNYIAIIEPENFVTLFPNGGGIAEAFDGLNPSAMAKGKATQKFAGDGVGGGGDNARQLQGSSTILNEGKIYDPADIAIVNKFNGVEDNDIGLDIPRNPELVLNLPFPGGRQPKQPIPPGDSAFFYHGICVATSAFNDPKGFLLDTVLSHSCKLNICLGGGGFNCIAIYAGTSFIFNVGQQIRSPTILGLGMDKGNNRGNNLLLPLGTEESGPSLPPPFPATIIGGTGSFEGIEGTVDIATICGTTGPIIGIETRRQSSTLTQSSTLKFGLIVQTISINANMPLPAAP</sequence>
<gene>
    <name evidence="1" type="ORF">FRACYDRAFT_254185</name>
</gene>
<evidence type="ECO:0000313" key="2">
    <source>
        <dbReference type="Proteomes" id="UP000095751"/>
    </source>
</evidence>
<accession>A0A1E7EL76</accession>
<keyword evidence="2" id="KW-1185">Reference proteome</keyword>